<gene>
    <name evidence="2" type="ORF">NBRC110019_31690</name>
</gene>
<name>A0A9W6EX08_9FLAO</name>
<accession>A0A9W6EX08</accession>
<proteinExistence type="predicted"/>
<evidence type="ECO:0000313" key="2">
    <source>
        <dbReference type="EMBL" id="GLB54128.1"/>
    </source>
</evidence>
<evidence type="ECO:0000313" key="3">
    <source>
        <dbReference type="Proteomes" id="UP001143545"/>
    </source>
</evidence>
<keyword evidence="1" id="KW-1133">Transmembrane helix</keyword>
<comment type="caution">
    <text evidence="2">The sequence shown here is derived from an EMBL/GenBank/DDBJ whole genome shotgun (WGS) entry which is preliminary data.</text>
</comment>
<keyword evidence="1" id="KW-0472">Membrane</keyword>
<dbReference type="EMBL" id="BRVP01000036">
    <property type="protein sequence ID" value="GLB54128.1"/>
    <property type="molecule type" value="Genomic_DNA"/>
</dbReference>
<dbReference type="AlphaFoldDB" id="A0A9W6EX08"/>
<dbReference type="InterPro" id="IPR046525">
    <property type="entry name" value="DUF6702"/>
</dbReference>
<evidence type="ECO:0000256" key="1">
    <source>
        <dbReference type="SAM" id="Phobius"/>
    </source>
</evidence>
<keyword evidence="1" id="KW-0812">Transmembrane</keyword>
<dbReference type="Pfam" id="PF20420">
    <property type="entry name" value="DUF6702"/>
    <property type="match status" value="1"/>
</dbReference>
<organism evidence="2 3">
    <name type="scientific">Neptunitalea chrysea</name>
    <dbReference type="NCBI Taxonomy" id="1647581"/>
    <lineage>
        <taxon>Bacteria</taxon>
        <taxon>Pseudomonadati</taxon>
        <taxon>Bacteroidota</taxon>
        <taxon>Flavobacteriia</taxon>
        <taxon>Flavobacteriales</taxon>
        <taxon>Flavobacteriaceae</taxon>
        <taxon>Neptunitalea</taxon>
    </lineage>
</organism>
<keyword evidence="3" id="KW-1185">Reference proteome</keyword>
<reference evidence="2" key="1">
    <citation type="submission" date="2022-07" db="EMBL/GenBank/DDBJ databases">
        <title>Taxonomy of Novel Oxalotrophic and Methylotrophic Bacteria.</title>
        <authorList>
            <person name="Sahin N."/>
            <person name="Tani A."/>
        </authorList>
    </citation>
    <scope>NUCLEOTIDE SEQUENCE</scope>
    <source>
        <strain evidence="2">AM327</strain>
    </source>
</reference>
<feature type="transmembrane region" description="Helical" evidence="1">
    <location>
        <begin position="162"/>
        <end position="183"/>
    </location>
</feature>
<sequence length="190" mass="22379">MISFLGYGHAVDEFLYEFKFTDTKCTLKVHLTTIGIIEVLKGNFEVYKDKTIFDFTEHTKDYEMYFNKHIKLLCGKEKLELVYINSDLVSHDAWMLFEMKGHFDATQRLKVLNNAFTDIYKSAVNRMGFTYKREQVKLTTYKESKSVTVFFKVKEPKETCNYMYLLIYGCAIVSLGTIIVLLFRVRKKND</sequence>
<dbReference type="Proteomes" id="UP001143545">
    <property type="component" value="Unassembled WGS sequence"/>
</dbReference>
<protein>
    <submittedName>
        <fullName evidence="2">Uncharacterized protein</fullName>
    </submittedName>
</protein>